<feature type="active site" description="Proton acceptor" evidence="7">
    <location>
        <position position="73"/>
    </location>
</feature>
<sequence length="201" mass="22182">MTEMNKMILATKNAGKLKEFQAFLAPHNIEVVSLADFDNVPEIIEDGTTFEENAAIKAKVISEHFQLPVVAEDSGLMIDALDGEPGVYSARYAGDHDDAANIAKVLEKLNGVSEAKRTAAFHTAIVAMKPNGDRLVAHGQVDGLILEAERGEDGFGYDPIFFYPPYNKSFAELTTTEKNQISHRGRALQNFITELPTWWEV</sequence>
<dbReference type="InterPro" id="IPR020922">
    <property type="entry name" value="dITP/XTP_pyrophosphatase"/>
</dbReference>
<dbReference type="PANTHER" id="PTHR11067:SF9">
    <property type="entry name" value="INOSINE TRIPHOSPHATE PYROPHOSPHATASE"/>
    <property type="match status" value="1"/>
</dbReference>
<proteinExistence type="inferred from homology"/>
<feature type="binding site" evidence="7">
    <location>
        <position position="178"/>
    </location>
    <ligand>
        <name>substrate</name>
    </ligand>
</feature>
<comment type="function">
    <text evidence="7">Pyrophosphatase that catalyzes the hydrolysis of nucleoside triphosphates to their monophosphate derivatives, with a high preference for the non-canonical purine nucleotides XTP (xanthosine triphosphate), dITP (deoxyinosine triphosphate) and ITP. Seems to function as a house-cleaning enzyme that removes non-canonical purine nucleotides from the nucleotide pool, thus preventing their incorporation into DNA/RNA and avoiding chromosomal lesions.</text>
</comment>
<comment type="caution">
    <text evidence="9">The sequence shown here is derived from an EMBL/GenBank/DDBJ whole genome shotgun (WGS) entry which is preliminary data.</text>
</comment>
<comment type="catalytic activity">
    <reaction evidence="7">
        <text>XTP + H2O = XMP + diphosphate + H(+)</text>
        <dbReference type="Rhea" id="RHEA:28610"/>
        <dbReference type="ChEBI" id="CHEBI:15377"/>
        <dbReference type="ChEBI" id="CHEBI:15378"/>
        <dbReference type="ChEBI" id="CHEBI:33019"/>
        <dbReference type="ChEBI" id="CHEBI:57464"/>
        <dbReference type="ChEBI" id="CHEBI:61314"/>
        <dbReference type="EC" id="3.6.1.66"/>
    </reaction>
</comment>
<dbReference type="Pfam" id="PF01725">
    <property type="entry name" value="Ham1p_like"/>
    <property type="match status" value="1"/>
</dbReference>
<dbReference type="SUPFAM" id="SSF52972">
    <property type="entry name" value="ITPase-like"/>
    <property type="match status" value="1"/>
</dbReference>
<evidence type="ECO:0000256" key="3">
    <source>
        <dbReference type="ARBA" id="ARBA00022741"/>
    </source>
</evidence>
<evidence type="ECO:0000256" key="8">
    <source>
        <dbReference type="RuleBase" id="RU003781"/>
    </source>
</evidence>
<reference evidence="9 10" key="1">
    <citation type="submission" date="2022-10" db="EMBL/GenBank/DDBJ databases">
        <title>Weissella fermenti sp. nov., isolated from fermented cabbage.</title>
        <authorList>
            <person name="Lee J.K."/>
            <person name="Baek J.H."/>
            <person name="Choi D.G."/>
            <person name="Kim J.M."/>
            <person name="Jeon C.O."/>
        </authorList>
    </citation>
    <scope>NUCLEOTIDE SEQUENCE [LARGE SCALE GENOMIC DNA]</scope>
    <source>
        <strain evidence="9 10">KACC 18534</strain>
    </source>
</reference>
<evidence type="ECO:0000256" key="2">
    <source>
        <dbReference type="ARBA" id="ARBA00022723"/>
    </source>
</evidence>
<evidence type="ECO:0000313" key="10">
    <source>
        <dbReference type="Proteomes" id="UP001526225"/>
    </source>
</evidence>
<feature type="binding site" evidence="7">
    <location>
        <position position="73"/>
    </location>
    <ligand>
        <name>Mg(2+)</name>
        <dbReference type="ChEBI" id="CHEBI:18420"/>
    </ligand>
</feature>
<dbReference type="RefSeq" id="WP_213409404.1">
    <property type="nucleotide sequence ID" value="NZ_CP074441.1"/>
</dbReference>
<dbReference type="CDD" id="cd00515">
    <property type="entry name" value="HAM1"/>
    <property type="match status" value="1"/>
</dbReference>
<dbReference type="Proteomes" id="UP001526225">
    <property type="component" value="Unassembled WGS sequence"/>
</dbReference>
<dbReference type="NCBIfam" id="TIGR00042">
    <property type="entry name" value="RdgB/HAM1 family non-canonical purine NTP pyrophosphatase"/>
    <property type="match status" value="1"/>
</dbReference>
<comment type="caution">
    <text evidence="7">Lacks conserved residue(s) required for the propagation of feature annotation.</text>
</comment>
<name>A0ABT3E3J3_9LACO</name>
<organism evidence="9 10">
    <name type="scientific">Weissella ceti</name>
    <dbReference type="NCBI Taxonomy" id="759620"/>
    <lineage>
        <taxon>Bacteria</taxon>
        <taxon>Bacillati</taxon>
        <taxon>Bacillota</taxon>
        <taxon>Bacilli</taxon>
        <taxon>Lactobacillales</taxon>
        <taxon>Lactobacillaceae</taxon>
        <taxon>Weissella</taxon>
    </lineage>
</organism>
<evidence type="ECO:0000313" key="9">
    <source>
        <dbReference type="EMBL" id="MCW0952802.1"/>
    </source>
</evidence>
<dbReference type="EMBL" id="JAOZFE010000001">
    <property type="protein sequence ID" value="MCW0952802.1"/>
    <property type="molecule type" value="Genomic_DNA"/>
</dbReference>
<gene>
    <name evidence="9" type="ORF">OIT44_01805</name>
</gene>
<accession>A0ABT3E3J3</accession>
<comment type="cofactor">
    <cofactor evidence="7">
        <name>Mg(2+)</name>
        <dbReference type="ChEBI" id="CHEBI:18420"/>
    </cofactor>
    <text evidence="7">Binds 1 Mg(2+) ion per subunit.</text>
</comment>
<evidence type="ECO:0000256" key="4">
    <source>
        <dbReference type="ARBA" id="ARBA00022801"/>
    </source>
</evidence>
<dbReference type="NCBIfam" id="NF011397">
    <property type="entry name" value="PRK14822.1"/>
    <property type="match status" value="1"/>
</dbReference>
<evidence type="ECO:0000256" key="5">
    <source>
        <dbReference type="ARBA" id="ARBA00022842"/>
    </source>
</evidence>
<dbReference type="Gene3D" id="3.90.950.10">
    <property type="match status" value="1"/>
</dbReference>
<dbReference type="InterPro" id="IPR029001">
    <property type="entry name" value="ITPase-like_fam"/>
</dbReference>
<protein>
    <recommendedName>
        <fullName evidence="7">dITP/XTP pyrophosphatase</fullName>
        <ecNumber evidence="7">3.6.1.66</ecNumber>
    </recommendedName>
    <alternativeName>
        <fullName evidence="7">Non-canonical purine NTP pyrophosphatase</fullName>
    </alternativeName>
    <alternativeName>
        <fullName evidence="7">Non-standard purine NTP pyrophosphatase</fullName>
    </alternativeName>
    <alternativeName>
        <fullName evidence="7">Nucleoside-triphosphate diphosphatase</fullName>
    </alternativeName>
    <alternativeName>
        <fullName evidence="7">Nucleoside-triphosphate pyrophosphatase</fullName>
        <shortName evidence="7">NTPase</shortName>
    </alternativeName>
</protein>
<dbReference type="PANTHER" id="PTHR11067">
    <property type="entry name" value="INOSINE TRIPHOSPHATE PYROPHOSPHATASE/HAM1 PROTEIN"/>
    <property type="match status" value="1"/>
</dbReference>
<dbReference type="InterPro" id="IPR002637">
    <property type="entry name" value="RdgB/HAM1"/>
</dbReference>
<feature type="binding site" evidence="7">
    <location>
        <begin position="11"/>
        <end position="16"/>
    </location>
    <ligand>
        <name>substrate</name>
    </ligand>
</feature>
<evidence type="ECO:0000256" key="1">
    <source>
        <dbReference type="ARBA" id="ARBA00008023"/>
    </source>
</evidence>
<comment type="catalytic activity">
    <reaction evidence="7">
        <text>dITP + H2O = dIMP + diphosphate + H(+)</text>
        <dbReference type="Rhea" id="RHEA:28342"/>
        <dbReference type="ChEBI" id="CHEBI:15377"/>
        <dbReference type="ChEBI" id="CHEBI:15378"/>
        <dbReference type="ChEBI" id="CHEBI:33019"/>
        <dbReference type="ChEBI" id="CHEBI:61194"/>
        <dbReference type="ChEBI" id="CHEBI:61382"/>
        <dbReference type="EC" id="3.6.1.66"/>
    </reaction>
</comment>
<keyword evidence="5 7" id="KW-0460">Magnesium</keyword>
<evidence type="ECO:0000256" key="7">
    <source>
        <dbReference type="HAMAP-Rule" id="MF_01405"/>
    </source>
</evidence>
<dbReference type="GO" id="GO:0036220">
    <property type="term" value="F:ITP diphosphatase activity"/>
    <property type="evidence" value="ECO:0007669"/>
    <property type="project" value="UniProtKB-EC"/>
</dbReference>
<evidence type="ECO:0000256" key="6">
    <source>
        <dbReference type="ARBA" id="ARBA00023080"/>
    </source>
</evidence>
<feature type="binding site" evidence="7">
    <location>
        <begin position="183"/>
        <end position="184"/>
    </location>
    <ligand>
        <name>substrate</name>
    </ligand>
</feature>
<dbReference type="HAMAP" id="MF_01405">
    <property type="entry name" value="Non_canon_purine_NTPase"/>
    <property type="match status" value="1"/>
</dbReference>
<keyword evidence="6 7" id="KW-0546">Nucleotide metabolism</keyword>
<keyword evidence="10" id="KW-1185">Reference proteome</keyword>
<dbReference type="EC" id="3.6.1.66" evidence="7"/>
<feature type="binding site" evidence="7">
    <location>
        <begin position="155"/>
        <end position="158"/>
    </location>
    <ligand>
        <name>substrate</name>
    </ligand>
</feature>
<keyword evidence="3 7" id="KW-0547">Nucleotide-binding</keyword>
<comment type="catalytic activity">
    <reaction evidence="7">
        <text>ITP + H2O = IMP + diphosphate + H(+)</text>
        <dbReference type="Rhea" id="RHEA:29399"/>
        <dbReference type="ChEBI" id="CHEBI:15377"/>
        <dbReference type="ChEBI" id="CHEBI:15378"/>
        <dbReference type="ChEBI" id="CHEBI:33019"/>
        <dbReference type="ChEBI" id="CHEBI:58053"/>
        <dbReference type="ChEBI" id="CHEBI:61402"/>
        <dbReference type="EC" id="3.6.1.66"/>
    </reaction>
</comment>
<keyword evidence="4 7" id="KW-0378">Hydrolase</keyword>
<feature type="binding site" evidence="7">
    <location>
        <position position="74"/>
    </location>
    <ligand>
        <name>substrate</name>
    </ligand>
</feature>
<comment type="subunit">
    <text evidence="7">Homodimer.</text>
</comment>
<comment type="similarity">
    <text evidence="1 7 8">Belongs to the HAM1 NTPase family.</text>
</comment>
<keyword evidence="2 7" id="KW-0479">Metal-binding</keyword>